<dbReference type="PANTHER" id="PTHR43364:SF4">
    <property type="entry name" value="NAD(P)-LINKED OXIDOREDUCTASE SUPERFAMILY PROTEIN"/>
    <property type="match status" value="1"/>
</dbReference>
<dbReference type="AlphaFoldDB" id="A0A381RGS5"/>
<dbReference type="GO" id="GO:0016491">
    <property type="term" value="F:oxidoreductase activity"/>
    <property type="evidence" value="ECO:0007669"/>
    <property type="project" value="UniProtKB-KW"/>
</dbReference>
<protein>
    <recommendedName>
        <fullName evidence="2">NADP-dependent oxidoreductase domain-containing protein</fullName>
    </recommendedName>
</protein>
<dbReference type="InterPro" id="IPR023210">
    <property type="entry name" value="NADP_OxRdtase_dom"/>
</dbReference>
<proteinExistence type="predicted"/>
<dbReference type="SUPFAM" id="SSF51430">
    <property type="entry name" value="NAD(P)-linked oxidoreductase"/>
    <property type="match status" value="1"/>
</dbReference>
<reference evidence="3" key="1">
    <citation type="submission" date="2018-05" db="EMBL/GenBank/DDBJ databases">
        <authorList>
            <person name="Lanie J.A."/>
            <person name="Ng W.-L."/>
            <person name="Kazmierczak K.M."/>
            <person name="Andrzejewski T.M."/>
            <person name="Davidsen T.M."/>
            <person name="Wayne K.J."/>
            <person name="Tettelin H."/>
            <person name="Glass J.I."/>
            <person name="Rusch D."/>
            <person name="Podicherti R."/>
            <person name="Tsui H.-C.T."/>
            <person name="Winkler M.E."/>
        </authorList>
    </citation>
    <scope>NUCLEOTIDE SEQUENCE</scope>
</reference>
<dbReference type="InterPro" id="IPR036812">
    <property type="entry name" value="NAD(P)_OxRdtase_dom_sf"/>
</dbReference>
<feature type="domain" description="NADP-dependent oxidoreductase" evidence="2">
    <location>
        <begin position="15"/>
        <end position="313"/>
    </location>
</feature>
<organism evidence="3">
    <name type="scientific">marine metagenome</name>
    <dbReference type="NCBI Taxonomy" id="408172"/>
    <lineage>
        <taxon>unclassified sequences</taxon>
        <taxon>metagenomes</taxon>
        <taxon>ecological metagenomes</taxon>
    </lineage>
</organism>
<dbReference type="InterPro" id="IPR020471">
    <property type="entry name" value="AKR"/>
</dbReference>
<dbReference type="Pfam" id="PF00248">
    <property type="entry name" value="Aldo_ket_red"/>
    <property type="match status" value="1"/>
</dbReference>
<dbReference type="InterPro" id="IPR050523">
    <property type="entry name" value="AKR_Detox_Biosynth"/>
</dbReference>
<evidence type="ECO:0000313" key="3">
    <source>
        <dbReference type="EMBL" id="SUZ91012.1"/>
    </source>
</evidence>
<keyword evidence="1" id="KW-0560">Oxidoreductase</keyword>
<accession>A0A381RGS5</accession>
<evidence type="ECO:0000259" key="2">
    <source>
        <dbReference type="Pfam" id="PF00248"/>
    </source>
</evidence>
<dbReference type="Gene3D" id="3.20.20.100">
    <property type="entry name" value="NADP-dependent oxidoreductase domain"/>
    <property type="match status" value="1"/>
</dbReference>
<sequence length="351" mass="40334">MNYRYLGRSGLLVSRICLGTMNFGMKKWGCDKQVSSKILGEFIESGGNFIDTADVYSDGIAEEMLGLALRDHQREDLVLATKCWFRMGGSPNSKGLSRKYILEAVENSMRRLKTDYIDLYQVHGPDWFTPMEETLRALDDLVRQGKVRYIGCSNYYGWQIVKANALAERYGLERFISGQHLYNIVRRDIEREILPACADQGLGLLCWSPLASGFLSGRYERDQEPPEGSRISYRKNIDIPRYFSDDAFNVVDELKKISNETNKNLSQLSLAWLLFDRRVTSVIIGPRTVEQLNDSLHDSEWNLSHEHHERLANASHFSHGYPMEWVDLSYANISGIEEFSPGHFRHPMDRS</sequence>
<dbReference type="PRINTS" id="PR00069">
    <property type="entry name" value="ALDKETRDTASE"/>
</dbReference>
<name>A0A381RGS5_9ZZZZ</name>
<dbReference type="CDD" id="cd19091">
    <property type="entry name" value="AKR_PsAKR"/>
    <property type="match status" value="1"/>
</dbReference>
<dbReference type="FunFam" id="3.20.20.100:FF:000004">
    <property type="entry name" value="Oxidoreductase, aldo/keto reductase"/>
    <property type="match status" value="1"/>
</dbReference>
<dbReference type="EMBL" id="UINC01001941">
    <property type="protein sequence ID" value="SUZ91012.1"/>
    <property type="molecule type" value="Genomic_DNA"/>
</dbReference>
<gene>
    <name evidence="3" type="ORF">METZ01_LOCUS43866</name>
</gene>
<dbReference type="PANTHER" id="PTHR43364">
    <property type="entry name" value="NADH-SPECIFIC METHYLGLYOXAL REDUCTASE-RELATED"/>
    <property type="match status" value="1"/>
</dbReference>
<dbReference type="GO" id="GO:0005829">
    <property type="term" value="C:cytosol"/>
    <property type="evidence" value="ECO:0007669"/>
    <property type="project" value="UniProtKB-ARBA"/>
</dbReference>
<evidence type="ECO:0000256" key="1">
    <source>
        <dbReference type="ARBA" id="ARBA00023002"/>
    </source>
</evidence>